<dbReference type="PANTHER" id="PTHR33731:SF2">
    <property type="entry name" value="ORGAN-SPECIFIC PROTEIN S2-LIKE"/>
    <property type="match status" value="1"/>
</dbReference>
<keyword evidence="1" id="KW-1185">Reference proteome</keyword>
<name>A0AAJ6VJH5_POPEU</name>
<proteinExistence type="predicted"/>
<evidence type="ECO:0000313" key="2">
    <source>
        <dbReference type="RefSeq" id="XP_011048711.1"/>
    </source>
</evidence>
<dbReference type="Proteomes" id="UP000694918">
    <property type="component" value="Unplaced"/>
</dbReference>
<dbReference type="PANTHER" id="PTHR33731">
    <property type="entry name" value="PROTEIN, PUTATIVE-RELATED"/>
    <property type="match status" value="1"/>
</dbReference>
<dbReference type="Pfam" id="PF10950">
    <property type="entry name" value="Organ_specific"/>
    <property type="match status" value="1"/>
</dbReference>
<gene>
    <name evidence="2" type="primary">LOC105142658</name>
</gene>
<dbReference type="GeneID" id="105142658"/>
<dbReference type="RefSeq" id="XP_011048711.1">
    <property type="nucleotide sequence ID" value="XM_011050409.1"/>
</dbReference>
<sequence length="208" mass="23553">MQATSIQSNNFIRICLIWEENMKSSFAFFVLFSLFSFSDVIGARKDTGEYWRAVMKDQPMPEAIQGLIRATTLSPVSNEKANCHTTESNEKHNFVKDFRQQPTATSYDNGIEPAKNKYFSEDSDPKPNVSVYNDGVVKGERSFAEDFEPRPNVSVFHDDATLKGEKSFTEDFEPRPSISVYDDGVGLKGKKSFPDEFKPRRGVTAYSN</sequence>
<protein>
    <submittedName>
        <fullName evidence="2">Organ-specific protein P4-like isoform X2</fullName>
    </submittedName>
</protein>
<evidence type="ECO:0000313" key="1">
    <source>
        <dbReference type="Proteomes" id="UP000694918"/>
    </source>
</evidence>
<dbReference type="InterPro" id="IPR024489">
    <property type="entry name" value="Organ_specific_prot"/>
</dbReference>
<reference evidence="2" key="1">
    <citation type="submission" date="2025-08" db="UniProtKB">
        <authorList>
            <consortium name="RefSeq"/>
        </authorList>
    </citation>
    <scope>IDENTIFICATION</scope>
</reference>
<dbReference type="AlphaFoldDB" id="A0AAJ6VJH5"/>
<accession>A0AAJ6VJH5</accession>
<organism evidence="1 2">
    <name type="scientific">Populus euphratica</name>
    <name type="common">Euphrates poplar</name>
    <dbReference type="NCBI Taxonomy" id="75702"/>
    <lineage>
        <taxon>Eukaryota</taxon>
        <taxon>Viridiplantae</taxon>
        <taxon>Streptophyta</taxon>
        <taxon>Embryophyta</taxon>
        <taxon>Tracheophyta</taxon>
        <taxon>Spermatophyta</taxon>
        <taxon>Magnoliopsida</taxon>
        <taxon>eudicotyledons</taxon>
        <taxon>Gunneridae</taxon>
        <taxon>Pentapetalae</taxon>
        <taxon>rosids</taxon>
        <taxon>fabids</taxon>
        <taxon>Malpighiales</taxon>
        <taxon>Salicaceae</taxon>
        <taxon>Saliceae</taxon>
        <taxon>Populus</taxon>
    </lineage>
</organism>